<organism evidence="6 7">
    <name type="scientific">Candidatus Blautia gallistercoris</name>
    <dbReference type="NCBI Taxonomy" id="2838490"/>
    <lineage>
        <taxon>Bacteria</taxon>
        <taxon>Bacillati</taxon>
        <taxon>Bacillota</taxon>
        <taxon>Clostridia</taxon>
        <taxon>Lachnospirales</taxon>
        <taxon>Lachnospiraceae</taxon>
        <taxon>Blautia</taxon>
    </lineage>
</organism>
<dbReference type="PROSITE" id="PS50937">
    <property type="entry name" value="HTH_MERR_2"/>
    <property type="match status" value="1"/>
</dbReference>
<evidence type="ECO:0000313" key="6">
    <source>
        <dbReference type="EMBL" id="HIX60294.1"/>
    </source>
</evidence>
<name>A0A9D2B4N0_9FIRM</name>
<dbReference type="Pfam" id="PF07739">
    <property type="entry name" value="TipAS"/>
    <property type="match status" value="1"/>
</dbReference>
<dbReference type="InterPro" id="IPR000551">
    <property type="entry name" value="MerR-type_HTH_dom"/>
</dbReference>
<comment type="caution">
    <text evidence="6">The sequence shown here is derived from an EMBL/GenBank/DDBJ whole genome shotgun (WGS) entry which is preliminary data.</text>
</comment>
<reference evidence="6" key="2">
    <citation type="submission" date="2021-04" db="EMBL/GenBank/DDBJ databases">
        <authorList>
            <person name="Gilroy R."/>
        </authorList>
    </citation>
    <scope>NUCLEOTIDE SEQUENCE</scope>
    <source>
        <strain evidence="6">ChiSjej1B19-8411</strain>
    </source>
</reference>
<dbReference type="SUPFAM" id="SSF89082">
    <property type="entry name" value="Antibiotic binding domain of TipA-like multidrug resistance regulators"/>
    <property type="match status" value="1"/>
</dbReference>
<evidence type="ECO:0000256" key="4">
    <source>
        <dbReference type="ARBA" id="ARBA00023163"/>
    </source>
</evidence>
<dbReference type="InterPro" id="IPR012925">
    <property type="entry name" value="TipAS_dom"/>
</dbReference>
<keyword evidence="4" id="KW-0804">Transcription</keyword>
<evidence type="ECO:0000259" key="5">
    <source>
        <dbReference type="PROSITE" id="PS50937"/>
    </source>
</evidence>
<dbReference type="InterPro" id="IPR009061">
    <property type="entry name" value="DNA-bd_dom_put_sf"/>
</dbReference>
<dbReference type="Gene3D" id="1.10.1660.10">
    <property type="match status" value="1"/>
</dbReference>
<dbReference type="GO" id="GO:0003700">
    <property type="term" value="F:DNA-binding transcription factor activity"/>
    <property type="evidence" value="ECO:0007669"/>
    <property type="project" value="InterPro"/>
</dbReference>
<reference evidence="6" key="1">
    <citation type="journal article" date="2021" name="PeerJ">
        <title>Extensive microbial diversity within the chicken gut microbiome revealed by metagenomics and culture.</title>
        <authorList>
            <person name="Gilroy R."/>
            <person name="Ravi A."/>
            <person name="Getino M."/>
            <person name="Pursley I."/>
            <person name="Horton D.L."/>
            <person name="Alikhan N.F."/>
            <person name="Baker D."/>
            <person name="Gharbi K."/>
            <person name="Hall N."/>
            <person name="Watson M."/>
            <person name="Adriaenssens E.M."/>
            <person name="Foster-Nyarko E."/>
            <person name="Jarju S."/>
            <person name="Secka A."/>
            <person name="Antonio M."/>
            <person name="Oren A."/>
            <person name="Chaudhuri R.R."/>
            <person name="La Ragione R."/>
            <person name="Hildebrand F."/>
            <person name="Pallen M.J."/>
        </authorList>
    </citation>
    <scope>NUCLEOTIDE SEQUENCE</scope>
    <source>
        <strain evidence="6">ChiSjej1B19-8411</strain>
    </source>
</reference>
<dbReference type="GO" id="GO:0003677">
    <property type="term" value="F:DNA binding"/>
    <property type="evidence" value="ECO:0007669"/>
    <property type="project" value="UniProtKB-KW"/>
</dbReference>
<evidence type="ECO:0000256" key="3">
    <source>
        <dbReference type="ARBA" id="ARBA00023159"/>
    </source>
</evidence>
<dbReference type="Pfam" id="PF13411">
    <property type="entry name" value="MerR_1"/>
    <property type="match status" value="1"/>
</dbReference>
<dbReference type="SMART" id="SM00422">
    <property type="entry name" value="HTH_MERR"/>
    <property type="match status" value="1"/>
</dbReference>
<evidence type="ECO:0000256" key="1">
    <source>
        <dbReference type="ARBA" id="ARBA00023015"/>
    </source>
</evidence>
<protein>
    <submittedName>
        <fullName evidence="6">MerR family transcriptional regulator</fullName>
    </submittedName>
</protein>
<dbReference type="PRINTS" id="PR00040">
    <property type="entry name" value="HTHMERR"/>
</dbReference>
<sequence length="247" mass="28496">MKTVKEISKITGVSVRTLHHYDAIGLLKPTAKTPAGYRLYDDTALERLQQILLFRELQFPLKEIQAILDSPSFNPAQALEQQIHLLELQYKRLGNLLSLAREIQQKGVTAMDFQIFDNSELEQYKAEAREKWGSTREYQEYEQKEKAGLHSDLTSRQFMQLFAEAGALRQQDPSSAAVQEKIHAIRVFITDHYYTCSPEILEQLGEMYVEDERFRTNIDRAGGEGTAAFVRQAIHIYSKNRREKAIE</sequence>
<dbReference type="EMBL" id="DXEX01000242">
    <property type="protein sequence ID" value="HIX60294.1"/>
    <property type="molecule type" value="Genomic_DNA"/>
</dbReference>
<proteinExistence type="predicted"/>
<evidence type="ECO:0000313" key="7">
    <source>
        <dbReference type="Proteomes" id="UP000886817"/>
    </source>
</evidence>
<dbReference type="Proteomes" id="UP000886817">
    <property type="component" value="Unassembled WGS sequence"/>
</dbReference>
<dbReference type="PANTHER" id="PTHR30204">
    <property type="entry name" value="REDOX-CYCLING DRUG-SENSING TRANSCRIPTIONAL ACTIVATOR SOXR"/>
    <property type="match status" value="1"/>
</dbReference>
<keyword evidence="2" id="KW-0238">DNA-binding</keyword>
<gene>
    <name evidence="6" type="ORF">IAA45_11360</name>
</gene>
<dbReference type="SUPFAM" id="SSF46955">
    <property type="entry name" value="Putative DNA-binding domain"/>
    <property type="match status" value="1"/>
</dbReference>
<dbReference type="CDD" id="cd01106">
    <property type="entry name" value="HTH_TipAL-Mta"/>
    <property type="match status" value="1"/>
</dbReference>
<dbReference type="Gene3D" id="1.10.490.50">
    <property type="entry name" value="Antibiotic binding domain of TipA-like multidrug resistance regulators"/>
    <property type="match status" value="1"/>
</dbReference>
<dbReference type="PANTHER" id="PTHR30204:SF90">
    <property type="entry name" value="HTH-TYPE TRANSCRIPTIONAL ACTIVATOR MTA"/>
    <property type="match status" value="1"/>
</dbReference>
<evidence type="ECO:0000256" key="2">
    <source>
        <dbReference type="ARBA" id="ARBA00023125"/>
    </source>
</evidence>
<dbReference type="InterPro" id="IPR036244">
    <property type="entry name" value="TipA-like_antibiotic-bd"/>
</dbReference>
<keyword evidence="1" id="KW-0805">Transcription regulation</keyword>
<keyword evidence="3" id="KW-0010">Activator</keyword>
<accession>A0A9D2B4N0</accession>
<dbReference type="InterPro" id="IPR047057">
    <property type="entry name" value="MerR_fam"/>
</dbReference>
<feature type="domain" description="HTH merR-type" evidence="5">
    <location>
        <begin position="1"/>
        <end position="70"/>
    </location>
</feature>
<dbReference type="AlphaFoldDB" id="A0A9D2B4N0"/>